<dbReference type="Proteomes" id="UP001066276">
    <property type="component" value="Chromosome 1_2"/>
</dbReference>
<sequence>MDPLLTQELPTQWVLWHSKKGLHGATISALAFWFVGAQWRAVVYRASVSGSKTLGDKVDNITNSLTIVCEDLPEIKGYITKREWKSVAGLQNDATERNFGLGEVMLLVAEIKLLGDRTGIHRLMLP</sequence>
<dbReference type="EMBL" id="JANPWB010000002">
    <property type="protein sequence ID" value="KAJ1207666.1"/>
    <property type="molecule type" value="Genomic_DNA"/>
</dbReference>
<proteinExistence type="predicted"/>
<accession>A0AAV7W3X0</accession>
<keyword evidence="2" id="KW-1185">Reference proteome</keyword>
<protein>
    <submittedName>
        <fullName evidence="1">Uncharacterized protein</fullName>
    </submittedName>
</protein>
<name>A0AAV7W3X0_PLEWA</name>
<reference evidence="1" key="1">
    <citation type="journal article" date="2022" name="bioRxiv">
        <title>Sequencing and chromosome-scale assembly of the giantPleurodeles waltlgenome.</title>
        <authorList>
            <person name="Brown T."/>
            <person name="Elewa A."/>
            <person name="Iarovenko S."/>
            <person name="Subramanian E."/>
            <person name="Araus A.J."/>
            <person name="Petzold A."/>
            <person name="Susuki M."/>
            <person name="Suzuki K.-i.T."/>
            <person name="Hayashi T."/>
            <person name="Toyoda A."/>
            <person name="Oliveira C."/>
            <person name="Osipova E."/>
            <person name="Leigh N.D."/>
            <person name="Simon A."/>
            <person name="Yun M.H."/>
        </authorList>
    </citation>
    <scope>NUCLEOTIDE SEQUENCE</scope>
    <source>
        <strain evidence="1">20211129_DDA</strain>
        <tissue evidence="1">Liver</tissue>
    </source>
</reference>
<dbReference type="AlphaFoldDB" id="A0AAV7W3X0"/>
<gene>
    <name evidence="1" type="ORF">NDU88_003056</name>
</gene>
<organism evidence="1 2">
    <name type="scientific">Pleurodeles waltl</name>
    <name type="common">Iberian ribbed newt</name>
    <dbReference type="NCBI Taxonomy" id="8319"/>
    <lineage>
        <taxon>Eukaryota</taxon>
        <taxon>Metazoa</taxon>
        <taxon>Chordata</taxon>
        <taxon>Craniata</taxon>
        <taxon>Vertebrata</taxon>
        <taxon>Euteleostomi</taxon>
        <taxon>Amphibia</taxon>
        <taxon>Batrachia</taxon>
        <taxon>Caudata</taxon>
        <taxon>Salamandroidea</taxon>
        <taxon>Salamandridae</taxon>
        <taxon>Pleurodelinae</taxon>
        <taxon>Pleurodeles</taxon>
    </lineage>
</organism>
<comment type="caution">
    <text evidence="1">The sequence shown here is derived from an EMBL/GenBank/DDBJ whole genome shotgun (WGS) entry which is preliminary data.</text>
</comment>
<evidence type="ECO:0000313" key="2">
    <source>
        <dbReference type="Proteomes" id="UP001066276"/>
    </source>
</evidence>
<evidence type="ECO:0000313" key="1">
    <source>
        <dbReference type="EMBL" id="KAJ1207666.1"/>
    </source>
</evidence>